<accession>A0ABS0ER34</accession>
<comment type="caution">
    <text evidence="2">The sequence shown here is derived from an EMBL/GenBank/DDBJ whole genome shotgun (WGS) entry which is preliminary data.</text>
</comment>
<feature type="region of interest" description="Disordered" evidence="1">
    <location>
        <begin position="219"/>
        <end position="262"/>
    </location>
</feature>
<dbReference type="Proteomes" id="UP000657372">
    <property type="component" value="Unassembled WGS sequence"/>
</dbReference>
<keyword evidence="3" id="KW-1185">Reference proteome</keyword>
<evidence type="ECO:0000313" key="2">
    <source>
        <dbReference type="EMBL" id="MBF8177251.1"/>
    </source>
</evidence>
<dbReference type="RefSeq" id="WP_195875005.1">
    <property type="nucleotide sequence ID" value="NZ_JADOEL010000003.1"/>
</dbReference>
<proteinExistence type="predicted"/>
<feature type="compositionally biased region" description="Low complexity" evidence="1">
    <location>
        <begin position="219"/>
        <end position="229"/>
    </location>
</feature>
<name>A0ABS0ER34_9BURK</name>
<evidence type="ECO:0000256" key="1">
    <source>
        <dbReference type="SAM" id="MobiDB-lite"/>
    </source>
</evidence>
<feature type="compositionally biased region" description="Polar residues" evidence="1">
    <location>
        <begin position="236"/>
        <end position="261"/>
    </location>
</feature>
<reference evidence="2 3" key="1">
    <citation type="submission" date="2020-11" db="EMBL/GenBank/DDBJ databases">
        <title>WGS of Herminiimonas contaminans strain Marseille-Q4544 isolated from planarians Schmidtea mediterranea.</title>
        <authorList>
            <person name="Kangale L."/>
        </authorList>
    </citation>
    <scope>NUCLEOTIDE SEQUENCE [LARGE SCALE GENOMIC DNA]</scope>
    <source>
        <strain evidence="2 3">Marseille-Q4544</strain>
    </source>
</reference>
<protein>
    <submittedName>
        <fullName evidence="2">Uncharacterized protein</fullName>
    </submittedName>
</protein>
<evidence type="ECO:0000313" key="3">
    <source>
        <dbReference type="Proteomes" id="UP000657372"/>
    </source>
</evidence>
<sequence>MATVKIPVNGLSQLAYAVSGGGNSAYQDAFNNEAAFQSKIAQAMASTRKANAEADAEIEAANSRRPEAIRSNAMTGLGIPQDAVPDVENFQNSGYIGKYQLPANTAGPTMDQPEWVGKLGNLGRMIAATQNAVTLGDKNSENVAKSYGVYDNINKQDRVISGDLAASKLGQAVAAAAGKPLVTGNEYGVVDNFTGTVDDTNPVAKRFGTYRDAQTGASRASAANSYASADQHRATTDYTRSKIGQGQTTTLPDGTVITTGGTPPKLTELQGKAMLFGSRAAEADAILNDVGDKYSPAAINTKAYAEGVPIVGGGLAAAGNTFLSKNSQKVEQAQRDFINAILRLESGAAIAESEFQNAKKQYFPQPGDSKDVISQKARNRQTAISGLRTMAGPAAGSVQPRQGAARNVTVDY</sequence>
<dbReference type="EMBL" id="JADOEL010000003">
    <property type="protein sequence ID" value="MBF8177251.1"/>
    <property type="molecule type" value="Genomic_DNA"/>
</dbReference>
<gene>
    <name evidence="2" type="ORF">IXC47_06120</name>
</gene>
<organism evidence="2 3">
    <name type="scientific">Herminiimonas contaminans</name>
    <dbReference type="NCBI Taxonomy" id="1111140"/>
    <lineage>
        <taxon>Bacteria</taxon>
        <taxon>Pseudomonadati</taxon>
        <taxon>Pseudomonadota</taxon>
        <taxon>Betaproteobacteria</taxon>
        <taxon>Burkholderiales</taxon>
        <taxon>Oxalobacteraceae</taxon>
        <taxon>Herminiimonas</taxon>
    </lineage>
</organism>